<dbReference type="EMBL" id="JAPESX010000814">
    <property type="protein sequence ID" value="KAJ8119593.1"/>
    <property type="molecule type" value="Genomic_DNA"/>
</dbReference>
<evidence type="ECO:0000313" key="2">
    <source>
        <dbReference type="Proteomes" id="UP001153334"/>
    </source>
</evidence>
<gene>
    <name evidence="1" type="ORF">ONZ43_g3489</name>
</gene>
<dbReference type="Proteomes" id="UP001153334">
    <property type="component" value="Unassembled WGS sequence"/>
</dbReference>
<name>A0ACC2IX44_9PEZI</name>
<proteinExistence type="predicted"/>
<comment type="caution">
    <text evidence="1">The sequence shown here is derived from an EMBL/GenBank/DDBJ whole genome shotgun (WGS) entry which is preliminary data.</text>
</comment>
<accession>A0ACC2IX44</accession>
<protein>
    <submittedName>
        <fullName evidence="1">Uncharacterized protein</fullName>
    </submittedName>
</protein>
<reference evidence="1" key="1">
    <citation type="submission" date="2022-11" db="EMBL/GenBank/DDBJ databases">
        <title>Genome Sequence of Nemania bipapillata.</title>
        <authorList>
            <person name="Buettner E."/>
        </authorList>
    </citation>
    <scope>NUCLEOTIDE SEQUENCE</scope>
    <source>
        <strain evidence="1">CP14</strain>
    </source>
</reference>
<keyword evidence="2" id="KW-1185">Reference proteome</keyword>
<organism evidence="1 2">
    <name type="scientific">Nemania bipapillata</name>
    <dbReference type="NCBI Taxonomy" id="110536"/>
    <lineage>
        <taxon>Eukaryota</taxon>
        <taxon>Fungi</taxon>
        <taxon>Dikarya</taxon>
        <taxon>Ascomycota</taxon>
        <taxon>Pezizomycotina</taxon>
        <taxon>Sordariomycetes</taxon>
        <taxon>Xylariomycetidae</taxon>
        <taxon>Xylariales</taxon>
        <taxon>Xylariaceae</taxon>
        <taxon>Nemania</taxon>
    </lineage>
</organism>
<sequence>MQDRDEYSELWRETRAFGAATPTDMSDITKRPPSNGFDVQLNEPLNHPVFEGYYSYEGHTFEQLTSLEKRVLEMAVHYPHIQDGIMKAPMNFRRDCLTKPQAAQSNVFSKVFGTTELFEKIVGYIIPRYEDLANLSATCQFVAFKIESLWMHFDASNNNFWGWDKEELAAVRRQEADMEAALAESGKGKGREIIRREFYPYLIISPIRPQDQGPTQDVCRSRTRYPVTPSVKKSPETDFGTSMKAHYSLLHFSFLNSHAIKHLILHAMPWVNVATIERIIPEMHGLESLGIYQCFLMNLGDTGPFLKAINAINQKRLKLGEPHIAVDFSPYYYRGSPYKEDGDGHDGEYGVLPEEKCQLGTTRAVTAQLNGLSVLP</sequence>
<evidence type="ECO:0000313" key="1">
    <source>
        <dbReference type="EMBL" id="KAJ8119593.1"/>
    </source>
</evidence>